<keyword evidence="2 4" id="KW-0560">Oxidoreductase</keyword>
<dbReference type="Proteomes" id="UP000267289">
    <property type="component" value="Unassembled WGS sequence"/>
</dbReference>
<dbReference type="InterPro" id="IPR029510">
    <property type="entry name" value="Ald_DH_CS_GLU"/>
</dbReference>
<evidence type="ECO:0000256" key="3">
    <source>
        <dbReference type="PROSITE-ProRule" id="PRU10007"/>
    </source>
</evidence>
<dbReference type="Gene3D" id="3.40.605.10">
    <property type="entry name" value="Aldehyde Dehydrogenase, Chain A, domain 1"/>
    <property type="match status" value="1"/>
</dbReference>
<accession>A0A498QNZ1</accession>
<dbReference type="FunFam" id="3.40.309.10:FF:000009">
    <property type="entry name" value="Aldehyde dehydrogenase A"/>
    <property type="match status" value="1"/>
</dbReference>
<dbReference type="Pfam" id="PF00171">
    <property type="entry name" value="Aldedh"/>
    <property type="match status" value="1"/>
</dbReference>
<evidence type="ECO:0000256" key="2">
    <source>
        <dbReference type="ARBA" id="ARBA00023002"/>
    </source>
</evidence>
<dbReference type="CDD" id="cd07089">
    <property type="entry name" value="ALDH_CddD-AldA-like"/>
    <property type="match status" value="1"/>
</dbReference>
<dbReference type="InterPro" id="IPR015590">
    <property type="entry name" value="Aldehyde_DH_dom"/>
</dbReference>
<dbReference type="PROSITE" id="PS00687">
    <property type="entry name" value="ALDEHYDE_DEHYDR_GLU"/>
    <property type="match status" value="1"/>
</dbReference>
<feature type="active site" evidence="3">
    <location>
        <position position="268"/>
    </location>
</feature>
<evidence type="ECO:0000313" key="6">
    <source>
        <dbReference type="EMBL" id="VBA46056.1"/>
    </source>
</evidence>
<gene>
    <name evidence="6" type="primary">gabD_2</name>
    <name evidence="6" type="ORF">LAUMK13_05589</name>
</gene>
<sequence>MTGTTIAVPNRSQYPGLFVGGQWLATGRSAPVLNPATGQIVVDAPLGSASEADAAVTAARVAFDDGPWPRMSSAERAARLGRLRDVLAQWNDDIVALAVAEAGVPTTIARSSQVDAPMRLLDFFIERATRFDPIRPLPVTTLPSRHGGTILGAGVVQRSPRGVVTAITPFNAPFLVNLLKVGPALAAGCTVVLKPSDYTPLEALLLGAAAAEADLPAGVLNVVTGGAEVGERLTTDPRVDMVTFTGSDAVGAKVMAQASATLKHVTLELGGKSAMIVRADADLDAVAARGAAELTTFAGQGCALWTRHLVHRSIYDVYVERLAAVLQRMPIGDPADARTVVGPLIRESACARTRRYVAGALEEGARLVCGGRRPPGMDRGFFYEPTLLADVRADMTVAQEEVFGPVGAAIPFDDDEEAIRIANHSVFGLSGSIWTADTGTAFAMAQRINTGNVSINGGTGGMSPWAPFGGYKRSGLGRELGADVLDDFCETKTIQFHAG</sequence>
<name>A0A498QNZ1_9MYCO</name>
<dbReference type="EC" id="1.2.1.79" evidence="6"/>
<evidence type="ECO:0000256" key="4">
    <source>
        <dbReference type="RuleBase" id="RU003345"/>
    </source>
</evidence>
<dbReference type="SUPFAM" id="SSF53720">
    <property type="entry name" value="ALDH-like"/>
    <property type="match status" value="1"/>
</dbReference>
<protein>
    <submittedName>
        <fullName evidence="6">Succinate-semialdehyde dehydrogenase [NADP(+)] GabD</fullName>
        <ecNumber evidence="6">1.2.1.79</ecNumber>
    </submittedName>
</protein>
<feature type="domain" description="Aldehyde dehydrogenase" evidence="5">
    <location>
        <begin position="28"/>
        <end position="494"/>
    </location>
</feature>
<dbReference type="PANTHER" id="PTHR42804:SF1">
    <property type="entry name" value="ALDEHYDE DEHYDROGENASE-RELATED"/>
    <property type="match status" value="1"/>
</dbReference>
<dbReference type="AlphaFoldDB" id="A0A498QNZ1"/>
<dbReference type="InterPro" id="IPR016163">
    <property type="entry name" value="Ald_DH_C"/>
</dbReference>
<evidence type="ECO:0000256" key="1">
    <source>
        <dbReference type="ARBA" id="ARBA00009986"/>
    </source>
</evidence>
<organism evidence="6 7">
    <name type="scientific">Mycobacterium innocens</name>
    <dbReference type="NCBI Taxonomy" id="2341083"/>
    <lineage>
        <taxon>Bacteria</taxon>
        <taxon>Bacillati</taxon>
        <taxon>Actinomycetota</taxon>
        <taxon>Actinomycetes</taxon>
        <taxon>Mycobacteriales</taxon>
        <taxon>Mycobacteriaceae</taxon>
        <taxon>Mycobacterium</taxon>
    </lineage>
</organism>
<proteinExistence type="inferred from homology"/>
<dbReference type="GO" id="GO:0036243">
    <property type="term" value="F:succinate-semialdehyde dehydrogenase (NADP+) activity"/>
    <property type="evidence" value="ECO:0007669"/>
    <property type="project" value="UniProtKB-EC"/>
</dbReference>
<evidence type="ECO:0000259" key="5">
    <source>
        <dbReference type="Pfam" id="PF00171"/>
    </source>
</evidence>
<evidence type="ECO:0000313" key="7">
    <source>
        <dbReference type="Proteomes" id="UP000267289"/>
    </source>
</evidence>
<dbReference type="OrthoDB" id="6882680at2"/>
<dbReference type="Gene3D" id="3.40.309.10">
    <property type="entry name" value="Aldehyde Dehydrogenase, Chain A, domain 2"/>
    <property type="match status" value="1"/>
</dbReference>
<dbReference type="InterPro" id="IPR016162">
    <property type="entry name" value="Ald_DH_N"/>
</dbReference>
<dbReference type="RefSeq" id="WP_075543803.1">
    <property type="nucleotide sequence ID" value="NZ_UPHQ01000311.1"/>
</dbReference>
<dbReference type="EMBL" id="UPHQ01000311">
    <property type="protein sequence ID" value="VBA46056.1"/>
    <property type="molecule type" value="Genomic_DNA"/>
</dbReference>
<dbReference type="PANTHER" id="PTHR42804">
    <property type="entry name" value="ALDEHYDE DEHYDROGENASE"/>
    <property type="match status" value="1"/>
</dbReference>
<comment type="similarity">
    <text evidence="1 4">Belongs to the aldehyde dehydrogenase family.</text>
</comment>
<keyword evidence="7" id="KW-1185">Reference proteome</keyword>
<dbReference type="InterPro" id="IPR016161">
    <property type="entry name" value="Ald_DH/histidinol_DH"/>
</dbReference>
<reference evidence="6 7" key="1">
    <citation type="submission" date="2018-09" db="EMBL/GenBank/DDBJ databases">
        <authorList>
            <person name="Tagini F."/>
        </authorList>
    </citation>
    <scope>NUCLEOTIDE SEQUENCE [LARGE SCALE GENOMIC DNA]</scope>
    <source>
        <strain evidence="6 7">MK13</strain>
    </source>
</reference>
<dbReference type="FunFam" id="3.40.605.10:FF:000007">
    <property type="entry name" value="NAD/NADP-dependent betaine aldehyde dehydrogenase"/>
    <property type="match status" value="1"/>
</dbReference>